<dbReference type="PIRSF" id="PIRSF000190">
    <property type="entry name" value="Pyd_amn-ph_oxd"/>
    <property type="match status" value="1"/>
</dbReference>
<reference evidence="8" key="1">
    <citation type="journal article" date="2014" name="Int. J. Syst. Evol. Microbiol.">
        <title>Complete genome sequence of Corynebacterium casei LMG S-19264T (=DSM 44701T), isolated from a smear-ripened cheese.</title>
        <authorList>
            <consortium name="US DOE Joint Genome Institute (JGI-PGF)"/>
            <person name="Walter F."/>
            <person name="Albersmeier A."/>
            <person name="Kalinowski J."/>
            <person name="Ruckert C."/>
        </authorList>
    </citation>
    <scope>NUCLEOTIDE SEQUENCE</scope>
    <source>
        <strain evidence="8">CGMCC 1.12813</strain>
    </source>
</reference>
<feature type="domain" description="Pyridoxine 5'-phosphate oxidase dimerisation C-terminal" evidence="7">
    <location>
        <begin position="180"/>
        <end position="220"/>
    </location>
</feature>
<keyword evidence="3 5" id="KW-0288">FMN</keyword>
<gene>
    <name evidence="8" type="ORF">GCM10010979_03360</name>
</gene>
<dbReference type="Gene3D" id="2.30.110.10">
    <property type="entry name" value="Electron Transport, Fmn-binding Protein, Chain A"/>
    <property type="match status" value="1"/>
</dbReference>
<dbReference type="InterPro" id="IPR012349">
    <property type="entry name" value="Split_barrel_FMN-bd"/>
</dbReference>
<dbReference type="Proteomes" id="UP000606922">
    <property type="component" value="Unassembled WGS sequence"/>
</dbReference>
<sequence length="220" mass="24642">MMTDSSWRDTLRALPVFAGELPGFNTDAAPDSPIPLVEEWLSYAIDSEISQPHAMTLATAGADGVPSARTLILKDVTDEGLWFSTLDNSPKGRELAANPNAALTLYWREHGRQIRVTGSIEKGPREVSEKDFLARKPSARAAAIAGPESEILSSQEKFLERVEEAKAILDFRPDFVPDEWNAYVVKPQTVEFWQASRDRDQIRLRYSREASGWAKNLLWP</sequence>
<feature type="binding site" evidence="5">
    <location>
        <position position="193"/>
    </location>
    <ligand>
        <name>FMN</name>
        <dbReference type="ChEBI" id="CHEBI:58210"/>
    </ligand>
</feature>
<feature type="domain" description="Pyridoxamine 5'-phosphate oxidase N-terminal" evidence="6">
    <location>
        <begin position="44"/>
        <end position="156"/>
    </location>
</feature>
<dbReference type="GO" id="GO:0004733">
    <property type="term" value="F:pyridoxamine phosphate oxidase activity"/>
    <property type="evidence" value="ECO:0007669"/>
    <property type="project" value="InterPro"/>
</dbReference>
<comment type="similarity">
    <text evidence="1">Belongs to the pyridoxamine 5'-phosphate oxidase family.</text>
</comment>
<feature type="binding site" evidence="5">
    <location>
        <position position="113"/>
    </location>
    <ligand>
        <name>FMN</name>
        <dbReference type="ChEBI" id="CHEBI:58210"/>
    </ligand>
</feature>
<accession>A0A916WF70</accession>
<name>A0A916WF70_9MICO</name>
<proteinExistence type="inferred from homology"/>
<dbReference type="InterPro" id="IPR011576">
    <property type="entry name" value="Pyridox_Oxase_N"/>
</dbReference>
<dbReference type="PANTHER" id="PTHR10851">
    <property type="entry name" value="PYRIDOXINE-5-PHOSPHATE OXIDASE"/>
    <property type="match status" value="1"/>
</dbReference>
<dbReference type="SUPFAM" id="SSF50475">
    <property type="entry name" value="FMN-binding split barrel"/>
    <property type="match status" value="1"/>
</dbReference>
<evidence type="ECO:0000256" key="1">
    <source>
        <dbReference type="ARBA" id="ARBA00007301"/>
    </source>
</evidence>
<dbReference type="Pfam" id="PF10590">
    <property type="entry name" value="PNP_phzG_C"/>
    <property type="match status" value="1"/>
</dbReference>
<dbReference type="NCBIfam" id="NF004231">
    <property type="entry name" value="PRK05679.1"/>
    <property type="match status" value="1"/>
</dbReference>
<evidence type="ECO:0000256" key="3">
    <source>
        <dbReference type="ARBA" id="ARBA00022643"/>
    </source>
</evidence>
<dbReference type="PANTHER" id="PTHR10851:SF0">
    <property type="entry name" value="PYRIDOXINE-5'-PHOSPHATE OXIDASE"/>
    <property type="match status" value="1"/>
</dbReference>
<dbReference type="AlphaFoldDB" id="A0A916WF70"/>
<keyword evidence="2" id="KW-0285">Flavoprotein</keyword>
<evidence type="ECO:0000256" key="2">
    <source>
        <dbReference type="ARBA" id="ARBA00022630"/>
    </source>
</evidence>
<dbReference type="GO" id="GO:0010181">
    <property type="term" value="F:FMN binding"/>
    <property type="evidence" value="ECO:0007669"/>
    <property type="project" value="InterPro"/>
</dbReference>
<evidence type="ECO:0000256" key="4">
    <source>
        <dbReference type="ARBA" id="ARBA00023002"/>
    </source>
</evidence>
<comment type="cofactor">
    <cofactor evidence="5">
        <name>FMN</name>
        <dbReference type="ChEBI" id="CHEBI:58210"/>
    </cofactor>
    <text evidence="5">Binds 1 FMN per subunit.</text>
</comment>
<feature type="binding site" evidence="5">
    <location>
        <position position="203"/>
    </location>
    <ligand>
        <name>FMN</name>
        <dbReference type="ChEBI" id="CHEBI:58210"/>
    </ligand>
</feature>
<dbReference type="InterPro" id="IPR000659">
    <property type="entry name" value="Pyridox_Oxase"/>
</dbReference>
<evidence type="ECO:0000259" key="6">
    <source>
        <dbReference type="Pfam" id="PF01243"/>
    </source>
</evidence>
<feature type="binding site" evidence="5">
    <location>
        <begin position="69"/>
        <end position="74"/>
    </location>
    <ligand>
        <name>FMN</name>
        <dbReference type="ChEBI" id="CHEBI:58210"/>
    </ligand>
</feature>
<comment type="caution">
    <text evidence="8">The sequence shown here is derived from an EMBL/GenBank/DDBJ whole genome shotgun (WGS) entry which is preliminary data.</text>
</comment>
<organism evidence="8 9">
    <name type="scientific">Conyzicola nivalis</name>
    <dbReference type="NCBI Taxonomy" id="1477021"/>
    <lineage>
        <taxon>Bacteria</taxon>
        <taxon>Bacillati</taxon>
        <taxon>Actinomycetota</taxon>
        <taxon>Actinomycetes</taxon>
        <taxon>Micrococcales</taxon>
        <taxon>Microbacteriaceae</taxon>
        <taxon>Conyzicola</taxon>
    </lineage>
</organism>
<dbReference type="InterPro" id="IPR019576">
    <property type="entry name" value="Pyridoxamine_oxidase_dimer_C"/>
</dbReference>
<protein>
    <submittedName>
        <fullName evidence="8">Pyridoxamine 5'-phosphate oxidase</fullName>
    </submittedName>
</protein>
<dbReference type="Pfam" id="PF01243">
    <property type="entry name" value="PNPOx_N"/>
    <property type="match status" value="1"/>
</dbReference>
<evidence type="ECO:0000259" key="7">
    <source>
        <dbReference type="Pfam" id="PF10590"/>
    </source>
</evidence>
<keyword evidence="4" id="KW-0560">Oxidoreductase</keyword>
<feature type="binding site" evidence="5">
    <location>
        <position position="91"/>
    </location>
    <ligand>
        <name>FMN</name>
        <dbReference type="ChEBI" id="CHEBI:58210"/>
    </ligand>
</feature>
<reference evidence="8" key="2">
    <citation type="submission" date="2020-09" db="EMBL/GenBank/DDBJ databases">
        <authorList>
            <person name="Sun Q."/>
            <person name="Zhou Y."/>
        </authorList>
    </citation>
    <scope>NUCLEOTIDE SEQUENCE</scope>
    <source>
        <strain evidence="8">CGMCC 1.12813</strain>
    </source>
</reference>
<keyword evidence="9" id="KW-1185">Reference proteome</keyword>
<dbReference type="GO" id="GO:0008615">
    <property type="term" value="P:pyridoxine biosynthetic process"/>
    <property type="evidence" value="ECO:0007669"/>
    <property type="project" value="InterPro"/>
</dbReference>
<evidence type="ECO:0000313" key="8">
    <source>
        <dbReference type="EMBL" id="GGA92014.1"/>
    </source>
</evidence>
<evidence type="ECO:0000256" key="5">
    <source>
        <dbReference type="PIRSR" id="PIRSR000190-2"/>
    </source>
</evidence>
<dbReference type="EMBL" id="BMGB01000001">
    <property type="protein sequence ID" value="GGA92014.1"/>
    <property type="molecule type" value="Genomic_DNA"/>
</dbReference>
<evidence type="ECO:0000313" key="9">
    <source>
        <dbReference type="Proteomes" id="UP000606922"/>
    </source>
</evidence>